<dbReference type="RefSeq" id="WP_200234764.1">
    <property type="nucleotide sequence ID" value="NZ_NRRV01000009.1"/>
</dbReference>
<evidence type="ECO:0000313" key="3">
    <source>
        <dbReference type="EMBL" id="MBK1630173.1"/>
    </source>
</evidence>
<dbReference type="Gene3D" id="3.30.360.10">
    <property type="entry name" value="Dihydrodipicolinate Reductase, domain 2"/>
    <property type="match status" value="1"/>
</dbReference>
<dbReference type="InterPro" id="IPR013021">
    <property type="entry name" value="Myo-inos-1-P_Synthase_GAPDH"/>
</dbReference>
<comment type="similarity">
    <text evidence="1">Belongs to the myo-inositol 1-phosphate synthase family.</text>
</comment>
<dbReference type="SUPFAM" id="SSF51735">
    <property type="entry name" value="NAD(P)-binding Rossmann-fold domains"/>
    <property type="match status" value="1"/>
</dbReference>
<feature type="domain" description="Myo-inositol-1-phosphate synthase GAPDH-like" evidence="2">
    <location>
        <begin position="237"/>
        <end position="341"/>
    </location>
</feature>
<dbReference type="EMBL" id="NRRV01000009">
    <property type="protein sequence ID" value="MBK1630173.1"/>
    <property type="molecule type" value="Genomic_DNA"/>
</dbReference>
<name>A0ABS1CE51_9GAMM</name>
<evidence type="ECO:0000259" key="2">
    <source>
        <dbReference type="Pfam" id="PF01658"/>
    </source>
</evidence>
<dbReference type="Proteomes" id="UP000748752">
    <property type="component" value="Unassembled WGS sequence"/>
</dbReference>
<dbReference type="InterPro" id="IPR036291">
    <property type="entry name" value="NAD(P)-bd_dom_sf"/>
</dbReference>
<keyword evidence="4" id="KW-1185">Reference proteome</keyword>
<dbReference type="Pfam" id="PF01658">
    <property type="entry name" value="Inos-1-P_synth"/>
    <property type="match status" value="1"/>
</dbReference>
<proteinExistence type="inferred from homology"/>
<accession>A0ABS1CE51</accession>
<reference evidence="3 4" key="1">
    <citation type="journal article" date="2020" name="Microorganisms">
        <title>Osmotic Adaptation and Compatible Solute Biosynthesis of Phototrophic Bacteria as Revealed from Genome Analyses.</title>
        <authorList>
            <person name="Imhoff J.F."/>
            <person name="Rahn T."/>
            <person name="Kunzel S."/>
            <person name="Keller A."/>
            <person name="Neulinger S.C."/>
        </authorList>
    </citation>
    <scope>NUCLEOTIDE SEQUENCE [LARGE SCALE GENOMIC DNA]</scope>
    <source>
        <strain evidence="3 4">DSM 6210</strain>
    </source>
</reference>
<dbReference type="PIRSF" id="PIRSF015578">
    <property type="entry name" value="Myoinos-ppht_syn"/>
    <property type="match status" value="1"/>
</dbReference>
<organism evidence="3 4">
    <name type="scientific">Thiohalocapsa halophila</name>
    <dbReference type="NCBI Taxonomy" id="69359"/>
    <lineage>
        <taxon>Bacteria</taxon>
        <taxon>Pseudomonadati</taxon>
        <taxon>Pseudomonadota</taxon>
        <taxon>Gammaproteobacteria</taxon>
        <taxon>Chromatiales</taxon>
        <taxon>Chromatiaceae</taxon>
        <taxon>Thiohalocapsa</taxon>
    </lineage>
</organism>
<sequence length="402" mass="43077">MTGSTEHTPGTSGPRLGIWIAGAGGDIATTTIVGARAIAQGLADDLGLVTSLPPFAALGLRSLSTLHFGGVDVGYTSLPQTAEALYRRSRTVSRELLDALRPDLDTIETDILRDRALGWTATSDGTPLADTLAHLRGALRDFRERHGLERVVVVNLISAGPTAAADPAQQSADGLAELVATDRRELVTPSMAFAMAALAEGCPFVNFTPNPSTGYDGVRELADRYRVPIAGDDGKTGETLVKTALAPMFLARNLRVLSWEGVNLLGNADGRALDHPQNRSAKIHNKEHVLERILGYAPHAGVDINYVPSLGDWKTAWDLIHFQGFLGVPMTMQFTWQGCDSILAAPLVLDLARFADLAARHGEYGPMSHLAAFFKNPLGCDDLALPSQFERLLDYARAHTVG</sequence>
<dbReference type="Pfam" id="PF07994">
    <property type="entry name" value="NAD_binding_5"/>
    <property type="match status" value="1"/>
</dbReference>
<protein>
    <recommendedName>
        <fullName evidence="2">Myo-inositol-1-phosphate synthase GAPDH-like domain-containing protein</fullName>
    </recommendedName>
</protein>
<comment type="caution">
    <text evidence="3">The sequence shown here is derived from an EMBL/GenBank/DDBJ whole genome shotgun (WGS) entry which is preliminary data.</text>
</comment>
<dbReference type="PANTHER" id="PTHR11510">
    <property type="entry name" value="MYO-INOSITOL-1 PHOSPHATE SYNTHASE"/>
    <property type="match status" value="1"/>
</dbReference>
<evidence type="ECO:0000256" key="1">
    <source>
        <dbReference type="ARBA" id="ARBA00010813"/>
    </source>
</evidence>
<evidence type="ECO:0000313" key="4">
    <source>
        <dbReference type="Proteomes" id="UP000748752"/>
    </source>
</evidence>
<gene>
    <name evidence="3" type="ORF">CKO31_05330</name>
</gene>
<dbReference type="SUPFAM" id="SSF55347">
    <property type="entry name" value="Glyceraldehyde-3-phosphate dehydrogenase-like, C-terminal domain"/>
    <property type="match status" value="1"/>
</dbReference>
<dbReference type="InterPro" id="IPR002587">
    <property type="entry name" value="Myo-inos-1-P_Synthase"/>
</dbReference>
<dbReference type="Gene3D" id="3.40.50.720">
    <property type="entry name" value="NAD(P)-binding Rossmann-like Domain"/>
    <property type="match status" value="1"/>
</dbReference>